<name>A0A8J9YCE1_9NEOP</name>
<feature type="compositionally biased region" description="Polar residues" evidence="1">
    <location>
        <begin position="84"/>
        <end position="102"/>
    </location>
</feature>
<feature type="non-terminal residue" evidence="2">
    <location>
        <position position="123"/>
    </location>
</feature>
<keyword evidence="3" id="KW-1185">Reference proteome</keyword>
<feature type="region of interest" description="Disordered" evidence="1">
    <location>
        <begin position="1"/>
        <end position="37"/>
    </location>
</feature>
<feature type="compositionally biased region" description="Basic and acidic residues" evidence="1">
    <location>
        <begin position="11"/>
        <end position="20"/>
    </location>
</feature>
<dbReference type="AlphaFoldDB" id="A0A8J9YCE1"/>
<dbReference type="EMBL" id="OV170222">
    <property type="protein sequence ID" value="CAH0721186.1"/>
    <property type="molecule type" value="Genomic_DNA"/>
</dbReference>
<reference evidence="2" key="1">
    <citation type="submission" date="2021-12" db="EMBL/GenBank/DDBJ databases">
        <authorList>
            <person name="Martin H S."/>
        </authorList>
    </citation>
    <scope>NUCLEOTIDE SEQUENCE</scope>
</reference>
<organism evidence="2 3">
    <name type="scientific">Brenthis ino</name>
    <name type="common">lesser marbled fritillary</name>
    <dbReference type="NCBI Taxonomy" id="405034"/>
    <lineage>
        <taxon>Eukaryota</taxon>
        <taxon>Metazoa</taxon>
        <taxon>Ecdysozoa</taxon>
        <taxon>Arthropoda</taxon>
        <taxon>Hexapoda</taxon>
        <taxon>Insecta</taxon>
        <taxon>Pterygota</taxon>
        <taxon>Neoptera</taxon>
        <taxon>Endopterygota</taxon>
        <taxon>Lepidoptera</taxon>
        <taxon>Glossata</taxon>
        <taxon>Ditrysia</taxon>
        <taxon>Papilionoidea</taxon>
        <taxon>Nymphalidae</taxon>
        <taxon>Heliconiinae</taxon>
        <taxon>Argynnini</taxon>
        <taxon>Brenthis</taxon>
    </lineage>
</organism>
<feature type="region of interest" description="Disordered" evidence="1">
    <location>
        <begin position="84"/>
        <end position="108"/>
    </location>
</feature>
<gene>
    <name evidence="2" type="ORF">BINO364_LOCUS7318</name>
</gene>
<dbReference type="OrthoDB" id="8122921at2759"/>
<sequence>MAKLIKSIFHTSERRKSRYEEGEEDRNNVVPPMDGRRKLSISRSGRMRQANRKRNSLSLELYNEEIQMTEKSKNTEFHSNQKQTMIETKPMSNLQRSQSTELKSPEEEIDSAFEIIDKVECLK</sequence>
<dbReference type="Proteomes" id="UP000838878">
    <property type="component" value="Chromosome 2"/>
</dbReference>
<evidence type="ECO:0000313" key="3">
    <source>
        <dbReference type="Proteomes" id="UP000838878"/>
    </source>
</evidence>
<proteinExistence type="predicted"/>
<accession>A0A8J9YCE1</accession>
<evidence type="ECO:0000256" key="1">
    <source>
        <dbReference type="SAM" id="MobiDB-lite"/>
    </source>
</evidence>
<protein>
    <submittedName>
        <fullName evidence="2">Uncharacterized protein</fullName>
    </submittedName>
</protein>
<evidence type="ECO:0000313" key="2">
    <source>
        <dbReference type="EMBL" id="CAH0721186.1"/>
    </source>
</evidence>